<dbReference type="Proteomes" id="UP001342314">
    <property type="component" value="Unassembled WGS sequence"/>
</dbReference>
<keyword evidence="4" id="KW-1185">Reference proteome</keyword>
<feature type="signal peptide" evidence="1">
    <location>
        <begin position="1"/>
        <end position="18"/>
    </location>
</feature>
<dbReference type="InterPro" id="IPR018535">
    <property type="entry name" value="DUF1996"/>
</dbReference>
<gene>
    <name evidence="3" type="ORF">Rhopal_007778-T1</name>
</gene>
<dbReference type="AlphaFoldDB" id="A0AAV5H0C9"/>
<reference evidence="3 4" key="1">
    <citation type="submission" date="2021-12" db="EMBL/GenBank/DDBJ databases">
        <title>High titer production of polyol ester of fatty acids by Rhodotorula paludigena BS15 towards product separation-free biomass refinery.</title>
        <authorList>
            <person name="Mano J."/>
            <person name="Ono H."/>
            <person name="Tanaka T."/>
            <person name="Naito K."/>
            <person name="Sushida H."/>
            <person name="Ike M."/>
            <person name="Tokuyasu K."/>
            <person name="Kitaoka M."/>
        </authorList>
    </citation>
    <scope>NUCLEOTIDE SEQUENCE [LARGE SCALE GENOMIC DNA]</scope>
    <source>
        <strain evidence="3 4">BS15</strain>
    </source>
</reference>
<comment type="caution">
    <text evidence="3">The sequence shown here is derived from an EMBL/GenBank/DDBJ whole genome shotgun (WGS) entry which is preliminary data.</text>
</comment>
<evidence type="ECO:0000256" key="1">
    <source>
        <dbReference type="SAM" id="SignalP"/>
    </source>
</evidence>
<proteinExistence type="predicted"/>
<dbReference type="PANTHER" id="PTHR43662">
    <property type="match status" value="1"/>
</dbReference>
<evidence type="ECO:0000313" key="4">
    <source>
        <dbReference type="Proteomes" id="UP001342314"/>
    </source>
</evidence>
<dbReference type="Pfam" id="PF01822">
    <property type="entry name" value="WSC"/>
    <property type="match status" value="1"/>
</dbReference>
<organism evidence="3 4">
    <name type="scientific">Rhodotorula paludigena</name>
    <dbReference type="NCBI Taxonomy" id="86838"/>
    <lineage>
        <taxon>Eukaryota</taxon>
        <taxon>Fungi</taxon>
        <taxon>Dikarya</taxon>
        <taxon>Basidiomycota</taxon>
        <taxon>Pucciniomycotina</taxon>
        <taxon>Microbotryomycetes</taxon>
        <taxon>Sporidiobolales</taxon>
        <taxon>Sporidiobolaceae</taxon>
        <taxon>Rhodotorula</taxon>
    </lineage>
</organism>
<dbReference type="InterPro" id="IPR002889">
    <property type="entry name" value="WSC_carb-bd"/>
</dbReference>
<dbReference type="SMART" id="SM00321">
    <property type="entry name" value="WSC"/>
    <property type="match status" value="1"/>
</dbReference>
<evidence type="ECO:0000313" key="3">
    <source>
        <dbReference type="EMBL" id="GJN94687.1"/>
    </source>
</evidence>
<protein>
    <recommendedName>
        <fullName evidence="2">WSC domain-containing protein</fullName>
    </recommendedName>
</protein>
<sequence length="466" mass="50495">MLLKTLLATLVFVPVALAFFRLPCDNVLVHERADPIVSPGKVAGHAHTVSGGSGFSLNSTYDDLRASECTSCRAKADLSAYWTPQLYLEFANGTFASVEQVGGGLIYYLYRTHPTDKTKLLAFPKGLKMLVGDPMRRTYNESRPVDQAIGWNCLGGSQPTRKPELPSENCPNGLRGEIRFPSCWNGVDLYKTDQSHMSYPIGGEAGHEIMWSIDPLAKAGYFDLAKTPKSPFVLANGDPTGYGYHGDFQNGWNVDVLQQAADICTNDSGVIEECPVLELYDRATEGYCRKVVLGNLDSLPGCNPVTKTAAKAKKGMSSCPNLATPALLGPSTAYTGKYPPPGATGLRSDPITASSSNGYKYQGCYLGGSDRGWSKQLSLTKKTVKECLSKAKAEGYTYVGIEYGGECWVGTSLAPSTKEIDYGKCDMTCRDEPNRVCGGPAAMTLYKLASPARARSRRHQRALRHT</sequence>
<name>A0AAV5H0C9_9BASI</name>
<feature type="chain" id="PRO_5043943898" description="WSC domain-containing protein" evidence="1">
    <location>
        <begin position="19"/>
        <end position="466"/>
    </location>
</feature>
<dbReference type="PANTHER" id="PTHR43662:SF3">
    <property type="entry name" value="DOMAIN PROTEIN, PUTATIVE (AFU_ORTHOLOGUE AFUA_6G11970)-RELATED"/>
    <property type="match status" value="1"/>
</dbReference>
<dbReference type="PROSITE" id="PS51212">
    <property type="entry name" value="WSC"/>
    <property type="match status" value="1"/>
</dbReference>
<dbReference type="Pfam" id="PF09362">
    <property type="entry name" value="DUF1996"/>
    <property type="match status" value="1"/>
</dbReference>
<feature type="domain" description="WSC" evidence="2">
    <location>
        <begin position="358"/>
        <end position="449"/>
    </location>
</feature>
<dbReference type="EMBL" id="BQKY01000018">
    <property type="protein sequence ID" value="GJN94687.1"/>
    <property type="molecule type" value="Genomic_DNA"/>
</dbReference>
<keyword evidence="1" id="KW-0732">Signal</keyword>
<accession>A0AAV5H0C9</accession>
<evidence type="ECO:0000259" key="2">
    <source>
        <dbReference type="PROSITE" id="PS51212"/>
    </source>
</evidence>